<dbReference type="PANTHER" id="PTHR31543">
    <property type="entry name" value="DYNEIN REGULATORY COMPLEX SUBUNIT 4"/>
    <property type="match status" value="1"/>
</dbReference>
<keyword evidence="17" id="KW-1185">Reference proteome</keyword>
<proteinExistence type="inferred from homology"/>
<protein>
    <recommendedName>
        <fullName evidence="4">Dynein regulatory complex subunit 4</fullName>
    </recommendedName>
    <alternativeName>
        <fullName evidence="12">Growth arrest-specific protein 8</fullName>
    </alternativeName>
</protein>
<dbReference type="GO" id="GO:0031267">
    <property type="term" value="F:small GTPase binding"/>
    <property type="evidence" value="ECO:0007669"/>
    <property type="project" value="InterPro"/>
</dbReference>
<feature type="region of interest" description="Disordered" evidence="14">
    <location>
        <begin position="1"/>
        <end position="25"/>
    </location>
</feature>
<evidence type="ECO:0000256" key="4">
    <source>
        <dbReference type="ARBA" id="ARBA00021301"/>
    </source>
</evidence>
<dbReference type="STRING" id="41447.ENSSDUP00000026890"/>
<feature type="domain" description="Growth arrest-specific protein 8" evidence="15">
    <location>
        <begin position="221"/>
        <end position="412"/>
    </location>
</feature>
<evidence type="ECO:0000256" key="14">
    <source>
        <dbReference type="SAM" id="MobiDB-lite"/>
    </source>
</evidence>
<evidence type="ECO:0000256" key="5">
    <source>
        <dbReference type="ARBA" id="ARBA00022490"/>
    </source>
</evidence>
<dbReference type="GO" id="GO:0005794">
    <property type="term" value="C:Golgi apparatus"/>
    <property type="evidence" value="ECO:0007669"/>
    <property type="project" value="TreeGrafter"/>
</dbReference>
<keyword evidence="10" id="KW-0206">Cytoskeleton</keyword>
<dbReference type="GO" id="GO:0030317">
    <property type="term" value="P:flagellated sperm motility"/>
    <property type="evidence" value="ECO:0007669"/>
    <property type="project" value="TreeGrafter"/>
</dbReference>
<evidence type="ECO:0000256" key="11">
    <source>
        <dbReference type="ARBA" id="ARBA00023273"/>
    </source>
</evidence>
<comment type="similarity">
    <text evidence="3">Belongs to the DRC4 family.</text>
</comment>
<evidence type="ECO:0000259" key="15">
    <source>
        <dbReference type="Pfam" id="PF13851"/>
    </source>
</evidence>
<dbReference type="OMA" id="SVFYNFQ"/>
<dbReference type="InterPro" id="IPR039308">
    <property type="entry name" value="GAS8"/>
</dbReference>
<evidence type="ECO:0000256" key="9">
    <source>
        <dbReference type="ARBA" id="ARBA00023069"/>
    </source>
</evidence>
<keyword evidence="5" id="KW-0963">Cytoplasm</keyword>
<feature type="coiled-coil region" evidence="13">
    <location>
        <begin position="125"/>
        <end position="156"/>
    </location>
</feature>
<keyword evidence="11" id="KW-0966">Cell projection</keyword>
<keyword evidence="7" id="KW-0282">Flagellum</keyword>
<evidence type="ECO:0000256" key="2">
    <source>
        <dbReference type="ARBA" id="ARBA00004245"/>
    </source>
</evidence>
<sequence length="447" mass="52820">MPPKGKGKKPAKARTPTLIDGLTKDEMSKEQLEEYIVRLREELDREREERNYFQTERDNIHTFWEITDRQLEVVKAELQNLEKDIEEDEGHHQVEIKVYKQKMKHLLCEHQNTISELKEEGLVSTEVLQNEQEQLEAELRKEMRAIMVDMQKLDNESIFKELELKHDEEMTKTRNHWEKHITEIKSNYAKKMKLQQQELDKMRQKETSEREDQWNRHIAGLIEDHNKALTDASAFVNLMEEDLKISESVKTQIQQMEVKQMENQREQTHLSQDSKCLSERLLKVKEQIAGNEKKMKYYGMKKDINERVKKKELNDLKLEHKDLEQKFSKLQLEKDEQFKTYSQTIEKVQHKADLQIMQLQRKLKALTDSLEKTQAQLHSVLSASNMDQIALGGVTKKIEENLDSCNKSIKNLQYKKAQISKVHKDLLLTYKAKQRALGVPVEVPCAF</sequence>
<evidence type="ECO:0000256" key="7">
    <source>
        <dbReference type="ARBA" id="ARBA00022846"/>
    </source>
</evidence>
<dbReference type="GO" id="GO:0031514">
    <property type="term" value="C:motile cilium"/>
    <property type="evidence" value="ECO:0007669"/>
    <property type="project" value="UniProtKB-SubCell"/>
</dbReference>
<evidence type="ECO:0000313" key="17">
    <source>
        <dbReference type="Proteomes" id="UP000261420"/>
    </source>
</evidence>
<dbReference type="RefSeq" id="XP_022600311.1">
    <property type="nucleotide sequence ID" value="XM_022744590.1"/>
</dbReference>
<dbReference type="Pfam" id="PF13851">
    <property type="entry name" value="GAS"/>
    <property type="match status" value="1"/>
</dbReference>
<evidence type="ECO:0000256" key="8">
    <source>
        <dbReference type="ARBA" id="ARBA00023054"/>
    </source>
</evidence>
<keyword evidence="8 13" id="KW-0175">Coiled coil</keyword>
<feature type="coiled-coil region" evidence="13">
    <location>
        <begin position="306"/>
        <end position="376"/>
    </location>
</feature>
<reference evidence="16" key="2">
    <citation type="submission" date="2025-09" db="UniProtKB">
        <authorList>
            <consortium name="Ensembl"/>
        </authorList>
    </citation>
    <scope>IDENTIFICATION</scope>
</reference>
<accession>A0A3B4VAC2</accession>
<keyword evidence="6" id="KW-0493">Microtubule</keyword>
<evidence type="ECO:0000313" key="16">
    <source>
        <dbReference type="Ensembl" id="ENSSDUP00000026890.1"/>
    </source>
</evidence>
<evidence type="ECO:0000256" key="13">
    <source>
        <dbReference type="SAM" id="Coils"/>
    </source>
</evidence>
<dbReference type="GeneID" id="111221220"/>
<dbReference type="InterPro" id="IPR025593">
    <property type="entry name" value="GAS8_dom"/>
</dbReference>
<evidence type="ECO:0000256" key="10">
    <source>
        <dbReference type="ARBA" id="ARBA00023212"/>
    </source>
</evidence>
<evidence type="ECO:0000256" key="1">
    <source>
        <dbReference type="ARBA" id="ARBA00004230"/>
    </source>
</evidence>
<dbReference type="Ensembl" id="ENSSDUT00000027367.1">
    <property type="protein sequence ID" value="ENSSDUP00000026890.1"/>
    <property type="gene ID" value="ENSSDUG00000019477.1"/>
</dbReference>
<dbReference type="Proteomes" id="UP000261420">
    <property type="component" value="Unplaced"/>
</dbReference>
<name>A0A3B4VAC2_SERDU</name>
<dbReference type="AlphaFoldDB" id="A0A3B4VAC2"/>
<evidence type="ECO:0000256" key="12">
    <source>
        <dbReference type="ARBA" id="ARBA00031568"/>
    </source>
</evidence>
<organism evidence="16 17">
    <name type="scientific">Seriola dumerili</name>
    <name type="common">Greater amberjack</name>
    <name type="synonym">Caranx dumerili</name>
    <dbReference type="NCBI Taxonomy" id="41447"/>
    <lineage>
        <taxon>Eukaryota</taxon>
        <taxon>Metazoa</taxon>
        <taxon>Chordata</taxon>
        <taxon>Craniata</taxon>
        <taxon>Vertebrata</taxon>
        <taxon>Euteleostomi</taxon>
        <taxon>Actinopterygii</taxon>
        <taxon>Neopterygii</taxon>
        <taxon>Teleostei</taxon>
        <taxon>Neoteleostei</taxon>
        <taxon>Acanthomorphata</taxon>
        <taxon>Carangaria</taxon>
        <taxon>Carangiformes</taxon>
        <taxon>Carangidae</taxon>
        <taxon>Seriola</taxon>
    </lineage>
</organism>
<dbReference type="GeneTree" id="ENSGT00390000009477"/>
<keyword evidence="9" id="KW-0969">Cilium</keyword>
<comment type="subcellular location">
    <subcellularLocation>
        <location evidence="1">Cell projection</location>
        <location evidence="1">Cilium</location>
        <location evidence="1">Flagellum</location>
    </subcellularLocation>
    <subcellularLocation>
        <location evidence="2">Cytoplasm</location>
        <location evidence="2">Cytoskeleton</location>
    </subcellularLocation>
</comment>
<dbReference type="CTD" id="2622"/>
<evidence type="ECO:0000256" key="6">
    <source>
        <dbReference type="ARBA" id="ARBA00022701"/>
    </source>
</evidence>
<dbReference type="GO" id="GO:0005874">
    <property type="term" value="C:microtubule"/>
    <property type="evidence" value="ECO:0007669"/>
    <property type="project" value="UniProtKB-KW"/>
</dbReference>
<evidence type="ECO:0000256" key="3">
    <source>
        <dbReference type="ARBA" id="ARBA00009859"/>
    </source>
</evidence>
<dbReference type="KEGG" id="sdu:111221220"/>
<reference evidence="16" key="1">
    <citation type="submission" date="2025-08" db="UniProtKB">
        <authorList>
            <consortium name="Ensembl"/>
        </authorList>
    </citation>
    <scope>IDENTIFICATION</scope>
</reference>
<feature type="compositionally biased region" description="Basic residues" evidence="14">
    <location>
        <begin position="1"/>
        <end position="12"/>
    </location>
</feature>
<dbReference type="GO" id="GO:0008017">
    <property type="term" value="F:microtubule binding"/>
    <property type="evidence" value="ECO:0007669"/>
    <property type="project" value="InterPro"/>
</dbReference>
<dbReference type="PANTHER" id="PTHR31543:SF0">
    <property type="entry name" value="DYNEIN REGULATORY COMPLEX SUBUNIT 4"/>
    <property type="match status" value="1"/>
</dbReference>